<dbReference type="SMART" id="SM00421">
    <property type="entry name" value="HTH_LUXR"/>
    <property type="match status" value="1"/>
</dbReference>
<dbReference type="InterPro" id="IPR016032">
    <property type="entry name" value="Sig_transdc_resp-reg_C-effctor"/>
</dbReference>
<feature type="compositionally biased region" description="Low complexity" evidence="4">
    <location>
        <begin position="533"/>
        <end position="542"/>
    </location>
</feature>
<dbReference type="EMBL" id="JBHLUH010000010">
    <property type="protein sequence ID" value="MFC0527758.1"/>
    <property type="molecule type" value="Genomic_DNA"/>
</dbReference>
<organism evidence="6 7">
    <name type="scientific">Phytohabitans kaempferiae</name>
    <dbReference type="NCBI Taxonomy" id="1620943"/>
    <lineage>
        <taxon>Bacteria</taxon>
        <taxon>Bacillati</taxon>
        <taxon>Actinomycetota</taxon>
        <taxon>Actinomycetes</taxon>
        <taxon>Micromonosporales</taxon>
        <taxon>Micromonosporaceae</taxon>
    </lineage>
</organism>
<dbReference type="PRINTS" id="PR00038">
    <property type="entry name" value="HTHLUXR"/>
</dbReference>
<evidence type="ECO:0000256" key="1">
    <source>
        <dbReference type="ARBA" id="ARBA00023015"/>
    </source>
</evidence>
<dbReference type="InterPro" id="IPR003593">
    <property type="entry name" value="AAA+_ATPase"/>
</dbReference>
<feature type="compositionally biased region" description="Low complexity" evidence="4">
    <location>
        <begin position="492"/>
        <end position="507"/>
    </location>
</feature>
<keyword evidence="3" id="KW-0804">Transcription</keyword>
<dbReference type="InterPro" id="IPR027417">
    <property type="entry name" value="P-loop_NTPase"/>
</dbReference>
<dbReference type="InterPro" id="IPR036388">
    <property type="entry name" value="WH-like_DNA-bd_sf"/>
</dbReference>
<feature type="domain" description="HTH luxR-type" evidence="5">
    <location>
        <begin position="963"/>
        <end position="1028"/>
    </location>
</feature>
<feature type="compositionally biased region" description="Low complexity" evidence="4">
    <location>
        <begin position="549"/>
        <end position="565"/>
    </location>
</feature>
<dbReference type="PROSITE" id="PS50043">
    <property type="entry name" value="HTH_LUXR_2"/>
    <property type="match status" value="1"/>
</dbReference>
<keyword evidence="1" id="KW-0805">Transcription regulation</keyword>
<reference evidence="6 7" key="1">
    <citation type="submission" date="2024-09" db="EMBL/GenBank/DDBJ databases">
        <authorList>
            <person name="Sun Q."/>
            <person name="Mori K."/>
        </authorList>
    </citation>
    <scope>NUCLEOTIDE SEQUENCE [LARGE SCALE GENOMIC DNA]</scope>
    <source>
        <strain evidence="6 7">TBRC 3947</strain>
    </source>
</reference>
<evidence type="ECO:0000313" key="6">
    <source>
        <dbReference type="EMBL" id="MFC0527758.1"/>
    </source>
</evidence>
<evidence type="ECO:0000259" key="5">
    <source>
        <dbReference type="PROSITE" id="PS50043"/>
    </source>
</evidence>
<evidence type="ECO:0000256" key="3">
    <source>
        <dbReference type="ARBA" id="ARBA00023163"/>
    </source>
</evidence>
<feature type="region of interest" description="Disordered" evidence="4">
    <location>
        <begin position="533"/>
        <end position="565"/>
    </location>
</feature>
<dbReference type="PANTHER" id="PTHR44688">
    <property type="entry name" value="DNA-BINDING TRANSCRIPTIONAL ACTIVATOR DEVR_DOSR"/>
    <property type="match status" value="1"/>
</dbReference>
<accession>A0ABV6LZS4</accession>
<gene>
    <name evidence="6" type="ORF">ACFFIA_08805</name>
</gene>
<dbReference type="SUPFAM" id="SSF46894">
    <property type="entry name" value="C-terminal effector domain of the bipartite response regulators"/>
    <property type="match status" value="1"/>
</dbReference>
<name>A0ABV6LZS4_9ACTN</name>
<keyword evidence="7" id="KW-1185">Reference proteome</keyword>
<dbReference type="Proteomes" id="UP001589867">
    <property type="component" value="Unassembled WGS sequence"/>
</dbReference>
<dbReference type="Gene3D" id="1.25.40.10">
    <property type="entry name" value="Tetratricopeptide repeat domain"/>
    <property type="match status" value="1"/>
</dbReference>
<dbReference type="Pfam" id="PF25873">
    <property type="entry name" value="WHD_MalT"/>
    <property type="match status" value="1"/>
</dbReference>
<dbReference type="PANTHER" id="PTHR44688:SF16">
    <property type="entry name" value="DNA-BINDING TRANSCRIPTIONAL ACTIVATOR DEVR_DOSR"/>
    <property type="match status" value="1"/>
</dbReference>
<comment type="caution">
    <text evidence="6">The sequence shown here is derived from an EMBL/GenBank/DDBJ whole genome shotgun (WGS) entry which is preliminary data.</text>
</comment>
<dbReference type="SUPFAM" id="SSF52540">
    <property type="entry name" value="P-loop containing nucleoside triphosphate hydrolases"/>
    <property type="match status" value="1"/>
</dbReference>
<dbReference type="Gene3D" id="1.10.10.10">
    <property type="entry name" value="Winged helix-like DNA-binding domain superfamily/Winged helix DNA-binding domain"/>
    <property type="match status" value="1"/>
</dbReference>
<dbReference type="InterPro" id="IPR059106">
    <property type="entry name" value="WHD_MalT"/>
</dbReference>
<proteinExistence type="predicted"/>
<dbReference type="RefSeq" id="WP_377248316.1">
    <property type="nucleotide sequence ID" value="NZ_JBHLUH010000010.1"/>
</dbReference>
<evidence type="ECO:0000256" key="2">
    <source>
        <dbReference type="ARBA" id="ARBA00023125"/>
    </source>
</evidence>
<dbReference type="Pfam" id="PF00196">
    <property type="entry name" value="GerE"/>
    <property type="match status" value="1"/>
</dbReference>
<keyword evidence="2" id="KW-0238">DNA-binding</keyword>
<dbReference type="InterPro" id="IPR011990">
    <property type="entry name" value="TPR-like_helical_dom_sf"/>
</dbReference>
<dbReference type="SMART" id="SM00382">
    <property type="entry name" value="AAA"/>
    <property type="match status" value="1"/>
</dbReference>
<protein>
    <submittedName>
        <fullName evidence="6">LuxR C-terminal-related transcriptional regulator</fullName>
    </submittedName>
</protein>
<sequence length="1030" mass="106012">MRDMHVGTERHAIPLLASKLSVPPPPEVPLTRPRLTRLLDAGARGPVTLVAAPAGWGKTVLLGAWARALPDQPVAWYTVEADDGPRFWAYVGAALGRSGVAVPEDPDLERLAGAIAQLARPAVLLLDDLHLVTDQSIADGLDFLVRHADRRLHLVAAARTEPPLGLHRWRLEGGLTEVSPQDLAFSREETAELLSRHGVPASARHVDDLHRRTEGWPAGLRFAARSLYAHPDPDRFIAGFGGEHPSVAGYLVDEVLAGQPAEARDVLLRTSIAEPVSGDLADALTGREDAGRVLAELERTNGFVVPLKGRPGAYRYHRMFGELLRAELRRRSPDQLADLHRRAAAWHADRHMPPDALRHALAGQDWGRATELLVRHWPELIPYGPEPDPVPAAPIPPPPASALRTDPALALAYAAAFLDAQDRTSATAFLRLAQRHRDRMPQGQRARYALVAAALRLTEAQLYGDQPAVLPAARQLLDLSATAPGAAPPWAAPRNGGSATAAAPAAGGGIATAAPGRPAAAAGVNAAQVVRLNGGPPATATPNGPPGAAPARSAPESAGAAAISRNGAAPAAERAFRAADPASRAVALAAVGVAELETGDLPAAANALAAGLAEARAAGLSRPASACAGRLAVVHAIRGELREAGEAAAAYPAGSPGDRAHAHLALALVALHRDELADAAAHLDRAAPASPVDGGLPDPERAGNAFPALVAVARAGLLEARGDLPAAHRALTAARAGRTLPPLVERWLTIAEADLHTARGDASGARTLLGPVTTGRGGNGNGNGSGAARAGVAAHATVVPGIGGNGAAVTAVPAGAGTLAAAAAAGNGGAARDDGHGGGGEATGAVALARAYLRAGDPAAATHALPSWDGAETTCPLAVRVDAGLLAALAARRAGDHRGAARALESVLALAGPEGFRRVFTRAGADARDLLAAHLDAGTAHWPLVTDLVAAMPPPAAADPPPAPETGETLTERELTVLRYLQSMLSTVEIAGELSLSVNTVKTHVRNIYRKLSASRRREAVRRGRELRLI</sequence>
<dbReference type="CDD" id="cd06170">
    <property type="entry name" value="LuxR_C_like"/>
    <property type="match status" value="1"/>
</dbReference>
<dbReference type="InterPro" id="IPR000792">
    <property type="entry name" value="Tscrpt_reg_LuxR_C"/>
</dbReference>
<evidence type="ECO:0000256" key="4">
    <source>
        <dbReference type="SAM" id="MobiDB-lite"/>
    </source>
</evidence>
<evidence type="ECO:0000313" key="7">
    <source>
        <dbReference type="Proteomes" id="UP001589867"/>
    </source>
</evidence>
<feature type="region of interest" description="Disordered" evidence="4">
    <location>
        <begin position="488"/>
        <end position="507"/>
    </location>
</feature>